<dbReference type="Pfam" id="PF04082">
    <property type="entry name" value="Fungal_trans"/>
    <property type="match status" value="1"/>
</dbReference>
<keyword evidence="11" id="KW-1185">Reference proteome</keyword>
<dbReference type="PANTHER" id="PTHR47782">
    <property type="entry name" value="ZN(II)2CYS6 TRANSCRIPTION FACTOR (EUROFUNG)-RELATED"/>
    <property type="match status" value="1"/>
</dbReference>
<evidence type="ECO:0000256" key="7">
    <source>
        <dbReference type="ARBA" id="ARBA00023242"/>
    </source>
</evidence>
<evidence type="ECO:0000256" key="3">
    <source>
        <dbReference type="ARBA" id="ARBA00022833"/>
    </source>
</evidence>
<feature type="region of interest" description="Disordered" evidence="8">
    <location>
        <begin position="1"/>
        <end position="51"/>
    </location>
</feature>
<dbReference type="PANTHER" id="PTHR47782:SF1">
    <property type="entry name" value="PYRIMIDINE PATHWAY REGULATORY PROTEIN 1"/>
    <property type="match status" value="1"/>
</dbReference>
<feature type="domain" description="Zn(2)-C6 fungal-type" evidence="9">
    <location>
        <begin position="62"/>
        <end position="91"/>
    </location>
</feature>
<organism evidence="10 11">
    <name type="scientific">Myriangium duriaei CBS 260.36</name>
    <dbReference type="NCBI Taxonomy" id="1168546"/>
    <lineage>
        <taxon>Eukaryota</taxon>
        <taxon>Fungi</taxon>
        <taxon>Dikarya</taxon>
        <taxon>Ascomycota</taxon>
        <taxon>Pezizomycotina</taxon>
        <taxon>Dothideomycetes</taxon>
        <taxon>Dothideomycetidae</taxon>
        <taxon>Myriangiales</taxon>
        <taxon>Myriangiaceae</taxon>
        <taxon>Myriangium</taxon>
    </lineage>
</organism>
<dbReference type="InterPro" id="IPR036864">
    <property type="entry name" value="Zn2-C6_fun-type_DNA-bd_sf"/>
</dbReference>
<dbReference type="AlphaFoldDB" id="A0A9P4IVK8"/>
<protein>
    <recommendedName>
        <fullName evidence="9">Zn(2)-C6 fungal-type domain-containing protein</fullName>
    </recommendedName>
</protein>
<evidence type="ECO:0000256" key="1">
    <source>
        <dbReference type="ARBA" id="ARBA00004123"/>
    </source>
</evidence>
<dbReference type="InterPro" id="IPR052202">
    <property type="entry name" value="Yeast_MetPath_Reg"/>
</dbReference>
<keyword evidence="3" id="KW-0862">Zinc</keyword>
<dbReference type="CDD" id="cd14723">
    <property type="entry name" value="ZIP_Ppr1"/>
    <property type="match status" value="1"/>
</dbReference>
<keyword evidence="6" id="KW-0804">Transcription</keyword>
<keyword evidence="5" id="KW-0238">DNA-binding</keyword>
<dbReference type="OrthoDB" id="5373550at2759"/>
<dbReference type="Proteomes" id="UP000799439">
    <property type="component" value="Unassembled WGS sequence"/>
</dbReference>
<dbReference type="GO" id="GO:0000981">
    <property type="term" value="F:DNA-binding transcription factor activity, RNA polymerase II-specific"/>
    <property type="evidence" value="ECO:0007669"/>
    <property type="project" value="InterPro"/>
</dbReference>
<evidence type="ECO:0000313" key="11">
    <source>
        <dbReference type="Proteomes" id="UP000799439"/>
    </source>
</evidence>
<dbReference type="CDD" id="cd12148">
    <property type="entry name" value="fungal_TF_MHR"/>
    <property type="match status" value="1"/>
</dbReference>
<dbReference type="SMART" id="SM00906">
    <property type="entry name" value="Fungal_trans"/>
    <property type="match status" value="1"/>
</dbReference>
<feature type="compositionally biased region" description="Basic and acidic residues" evidence="8">
    <location>
        <begin position="157"/>
        <end position="173"/>
    </location>
</feature>
<keyword evidence="4" id="KW-0805">Transcription regulation</keyword>
<feature type="region of interest" description="Disordered" evidence="8">
    <location>
        <begin position="152"/>
        <end position="173"/>
    </location>
</feature>
<comment type="caution">
    <text evidence="10">The sequence shown here is derived from an EMBL/GenBank/DDBJ whole genome shotgun (WGS) entry which is preliminary data.</text>
</comment>
<dbReference type="PROSITE" id="PS50048">
    <property type="entry name" value="ZN2_CY6_FUNGAL_2"/>
    <property type="match status" value="1"/>
</dbReference>
<reference evidence="10" key="1">
    <citation type="journal article" date="2020" name="Stud. Mycol.">
        <title>101 Dothideomycetes genomes: a test case for predicting lifestyles and emergence of pathogens.</title>
        <authorList>
            <person name="Haridas S."/>
            <person name="Albert R."/>
            <person name="Binder M."/>
            <person name="Bloem J."/>
            <person name="Labutti K."/>
            <person name="Salamov A."/>
            <person name="Andreopoulos B."/>
            <person name="Baker S."/>
            <person name="Barry K."/>
            <person name="Bills G."/>
            <person name="Bluhm B."/>
            <person name="Cannon C."/>
            <person name="Castanera R."/>
            <person name="Culley D."/>
            <person name="Daum C."/>
            <person name="Ezra D."/>
            <person name="Gonzalez J."/>
            <person name="Henrissat B."/>
            <person name="Kuo A."/>
            <person name="Liang C."/>
            <person name="Lipzen A."/>
            <person name="Lutzoni F."/>
            <person name="Magnuson J."/>
            <person name="Mondo S."/>
            <person name="Nolan M."/>
            <person name="Ohm R."/>
            <person name="Pangilinan J."/>
            <person name="Park H.-J."/>
            <person name="Ramirez L."/>
            <person name="Alfaro M."/>
            <person name="Sun H."/>
            <person name="Tritt A."/>
            <person name="Yoshinaga Y."/>
            <person name="Zwiers L.-H."/>
            <person name="Turgeon B."/>
            <person name="Goodwin S."/>
            <person name="Spatafora J."/>
            <person name="Crous P."/>
            <person name="Grigoriev I."/>
        </authorList>
    </citation>
    <scope>NUCLEOTIDE SEQUENCE</scope>
    <source>
        <strain evidence="10">CBS 260.36</strain>
    </source>
</reference>
<dbReference type="SMART" id="SM00066">
    <property type="entry name" value="GAL4"/>
    <property type="match status" value="1"/>
</dbReference>
<gene>
    <name evidence="10" type="ORF">K461DRAFT_297044</name>
</gene>
<feature type="region of interest" description="Disordered" evidence="8">
    <location>
        <begin position="757"/>
        <end position="780"/>
    </location>
</feature>
<dbReference type="EMBL" id="ML996091">
    <property type="protein sequence ID" value="KAF2149589.1"/>
    <property type="molecule type" value="Genomic_DNA"/>
</dbReference>
<feature type="region of interest" description="Disordered" evidence="8">
    <location>
        <begin position="840"/>
        <end position="906"/>
    </location>
</feature>
<evidence type="ECO:0000256" key="5">
    <source>
        <dbReference type="ARBA" id="ARBA00023125"/>
    </source>
</evidence>
<dbReference type="GO" id="GO:0008270">
    <property type="term" value="F:zinc ion binding"/>
    <property type="evidence" value="ECO:0007669"/>
    <property type="project" value="InterPro"/>
</dbReference>
<accession>A0A9P4IVK8</accession>
<evidence type="ECO:0000256" key="6">
    <source>
        <dbReference type="ARBA" id="ARBA00023163"/>
    </source>
</evidence>
<dbReference type="Gene3D" id="4.10.240.10">
    <property type="entry name" value="Zn(2)-C6 fungal-type DNA-binding domain"/>
    <property type="match status" value="1"/>
</dbReference>
<dbReference type="CDD" id="cd00067">
    <property type="entry name" value="GAL4"/>
    <property type="match status" value="1"/>
</dbReference>
<dbReference type="InterPro" id="IPR007219">
    <property type="entry name" value="XnlR_reg_dom"/>
</dbReference>
<evidence type="ECO:0000256" key="4">
    <source>
        <dbReference type="ARBA" id="ARBA00023015"/>
    </source>
</evidence>
<dbReference type="GO" id="GO:0006351">
    <property type="term" value="P:DNA-templated transcription"/>
    <property type="evidence" value="ECO:0007669"/>
    <property type="project" value="InterPro"/>
</dbReference>
<dbReference type="SUPFAM" id="SSF57701">
    <property type="entry name" value="Zn2/Cys6 DNA-binding domain"/>
    <property type="match status" value="1"/>
</dbReference>
<sequence>MYSDPDAAHESFNAQLKRKRSSNDNANGAQRPPVSPDSDHAGAAKASASPATSVTNFRTVSACNRCRTRKNRCDQKLPACTGCEKSGTPCVGFDPVLNREIPRNYVMYLEGRVHTLEEILKEHGIPFPPPTDLAIVPHAVPTEEHAHTPATAVAAGHSREEHDKTVTARAKEEDGIKRENSFTGLDKKASTSAISFASVVREAVRRHIHSGPRAGLKHPREHTKEHGNHTDTFFGLYSPPNVKPAPFPDAQLARDLSHLYFEHANPQIPVLHRGEFLKFLDRTYSTDSQSRSARAVFFVNILCAIGSGIIMDRSDDQDQQSTDEQIESEHGTLGLQKHAEPEQYYAAAMACLESFNSAPRAFESTPNGLEELQALLLVSYYALLRPVAPGLWYIAGIAMRLAKILGLYHEGPDDSTIPGIDGANGSATISPVAGRLFWVRDMRRRLWYSTYSMDRLVSVCVGRPTSIDETVITTPFPCDLDDRFITPDGISPPVGSPGSWPPSYKRVSYHYFRLRILQSEILQVLESRRAQLIRSRGAPHLANPYIHLNLEDPFLARFGGDFKRWRADIDRRLHQWKHEMPNQYDTGVKFEPLFYELNFWQTVVMLYRHSLPVPEQLAGEMDESTLEESKTTRYFDAEDIEDEQMVYQKAGVAGQSVLRIYRQLHMKRLVNYTYLATHHIFICGVSFLYSIWQSPVVRQNLQPEDIDLTVLAATTVLTALIPKCPPAQAARDAFKRMSKVTMAFYLATTRQGIALSNRSGTMSPAPLPTPTSQEGTRASRMKNPQMDISFAGIAKRQPQFDTNFKSLFSEEEMSLRSPELGMPKKYFSAFDKNPRRFVAQQSDRTQPTSHPGAVIGDMQAGPLHEIPLDPALSIPGQVEGDPMLYQQQQQPQQQSSTSPYAPSLHSIGSEGQFFDESFWENFNADPNQNAGWAFDNMGASAGMGFELGFGAGAIPSDGRMESAQWPERGFEMLDGWLLGGTGGSNMGGGGGGGSDASMG</sequence>
<evidence type="ECO:0000259" key="9">
    <source>
        <dbReference type="PROSITE" id="PS50048"/>
    </source>
</evidence>
<dbReference type="Pfam" id="PF00172">
    <property type="entry name" value="Zn_clus"/>
    <property type="match status" value="1"/>
</dbReference>
<dbReference type="GO" id="GO:0045944">
    <property type="term" value="P:positive regulation of transcription by RNA polymerase II"/>
    <property type="evidence" value="ECO:0007669"/>
    <property type="project" value="TreeGrafter"/>
</dbReference>
<comment type="subcellular location">
    <subcellularLocation>
        <location evidence="1">Nucleus</location>
    </subcellularLocation>
</comment>
<evidence type="ECO:0000256" key="8">
    <source>
        <dbReference type="SAM" id="MobiDB-lite"/>
    </source>
</evidence>
<dbReference type="GO" id="GO:0043565">
    <property type="term" value="F:sequence-specific DNA binding"/>
    <property type="evidence" value="ECO:0007669"/>
    <property type="project" value="TreeGrafter"/>
</dbReference>
<evidence type="ECO:0000313" key="10">
    <source>
        <dbReference type="EMBL" id="KAF2149589.1"/>
    </source>
</evidence>
<proteinExistence type="predicted"/>
<keyword evidence="2" id="KW-0479">Metal-binding</keyword>
<feature type="compositionally biased region" description="Polar residues" evidence="8">
    <location>
        <begin position="840"/>
        <end position="849"/>
    </location>
</feature>
<evidence type="ECO:0000256" key="2">
    <source>
        <dbReference type="ARBA" id="ARBA00022723"/>
    </source>
</evidence>
<dbReference type="PROSITE" id="PS00463">
    <property type="entry name" value="ZN2_CY6_FUNGAL_1"/>
    <property type="match status" value="1"/>
</dbReference>
<keyword evidence="7" id="KW-0539">Nucleus</keyword>
<name>A0A9P4IVK8_9PEZI</name>
<dbReference type="GO" id="GO:0005634">
    <property type="term" value="C:nucleus"/>
    <property type="evidence" value="ECO:0007669"/>
    <property type="project" value="UniProtKB-SubCell"/>
</dbReference>
<dbReference type="InterPro" id="IPR001138">
    <property type="entry name" value="Zn2Cys6_DnaBD"/>
</dbReference>